<reference evidence="5" key="1">
    <citation type="submission" date="2023-06" db="EMBL/GenBank/DDBJ databases">
        <title>Phylogenetic Diversity of Rhizobium strains.</title>
        <authorList>
            <person name="Moura F.T."/>
            <person name="Helene L.C.F."/>
            <person name="Hungria M."/>
        </authorList>
    </citation>
    <scope>NUCLEOTIDE SEQUENCE</scope>
    <source>
        <strain evidence="5">CCGE526</strain>
    </source>
</reference>
<feature type="domain" description="Shikimate dehydrogenase substrate binding N-terminal" evidence="4">
    <location>
        <begin position="2"/>
        <end position="84"/>
    </location>
</feature>
<dbReference type="PANTHER" id="PTHR21089:SF1">
    <property type="entry name" value="BIFUNCTIONAL 3-DEHYDROQUINATE DEHYDRATASE_SHIKIMATE DEHYDROGENASE, CHLOROPLASTIC"/>
    <property type="match status" value="1"/>
</dbReference>
<keyword evidence="6" id="KW-1185">Reference proteome</keyword>
<keyword evidence="2" id="KW-0560">Oxidoreductase</keyword>
<dbReference type="SUPFAM" id="SSF51735">
    <property type="entry name" value="NAD(P)-binding Rossmann-fold domains"/>
    <property type="match status" value="1"/>
</dbReference>
<name>A0ABT7K541_9HYPH</name>
<organism evidence="5 6">
    <name type="scientific">Rhizobium mayense</name>
    <dbReference type="NCBI Taxonomy" id="1312184"/>
    <lineage>
        <taxon>Bacteria</taxon>
        <taxon>Pseudomonadati</taxon>
        <taxon>Pseudomonadota</taxon>
        <taxon>Alphaproteobacteria</taxon>
        <taxon>Hyphomicrobiales</taxon>
        <taxon>Rhizobiaceae</taxon>
        <taxon>Rhizobium/Agrobacterium group</taxon>
        <taxon>Rhizobium</taxon>
    </lineage>
</organism>
<dbReference type="InterPro" id="IPR036291">
    <property type="entry name" value="NAD(P)-bd_dom_sf"/>
</dbReference>
<dbReference type="InterPro" id="IPR013708">
    <property type="entry name" value="Shikimate_DH-bd_N"/>
</dbReference>
<dbReference type="Gene3D" id="3.40.50.720">
    <property type="entry name" value="NAD(P)-binding Rossmann-like Domain"/>
    <property type="match status" value="1"/>
</dbReference>
<dbReference type="SUPFAM" id="SSF53223">
    <property type="entry name" value="Aminoacid dehydrogenase-like, N-terminal domain"/>
    <property type="match status" value="1"/>
</dbReference>
<sequence>MISNPIDHVKSPGMFNKLFADEAIDAVMVPICVEADRFDTAWDYFKAMTNLKGIIVSVPFKANAAKAADVRNPRAQRVGTANAVIRDADGRLRADNFDGAGFLEGMRRSGHQLSGRKVLLVGAGGAGASIGFCIAEAGATHLTIHDIDPNRAGDLAARISAEFPKCRVEVGEPNPEGHNVIINATPIGLKADDPMPLQADKLDASMTVVDIIMDPKDTALLRHAKSLGCPVQYGQPMMDCQMELLGEFLRVREQGDHK</sequence>
<evidence type="ECO:0000313" key="5">
    <source>
        <dbReference type="EMBL" id="MDL2403738.1"/>
    </source>
</evidence>
<evidence type="ECO:0000259" key="4">
    <source>
        <dbReference type="Pfam" id="PF08501"/>
    </source>
</evidence>
<keyword evidence="3" id="KW-0028">Amino-acid biosynthesis</keyword>
<dbReference type="InterPro" id="IPR022893">
    <property type="entry name" value="Shikimate_DH_fam"/>
</dbReference>
<evidence type="ECO:0000256" key="3">
    <source>
        <dbReference type="ARBA" id="ARBA00023141"/>
    </source>
</evidence>
<comment type="pathway">
    <text evidence="1">Metabolic intermediate biosynthesis; chorismate biosynthesis; chorismate from D-erythrose 4-phosphate and phosphoenolpyruvate: step 4/7.</text>
</comment>
<proteinExistence type="predicted"/>
<dbReference type="Proteomes" id="UP001172645">
    <property type="component" value="Unassembled WGS sequence"/>
</dbReference>
<dbReference type="Pfam" id="PF08501">
    <property type="entry name" value="Shikimate_dh_N"/>
    <property type="match status" value="1"/>
</dbReference>
<dbReference type="Gene3D" id="3.40.50.10860">
    <property type="entry name" value="Leucine Dehydrogenase, chain A, domain 1"/>
    <property type="match status" value="1"/>
</dbReference>
<evidence type="ECO:0000313" key="6">
    <source>
        <dbReference type="Proteomes" id="UP001172645"/>
    </source>
</evidence>
<protein>
    <submittedName>
        <fullName evidence="5">Shikimate dehydrogenase</fullName>
    </submittedName>
</protein>
<comment type="caution">
    <text evidence="5">The sequence shown here is derived from an EMBL/GenBank/DDBJ whole genome shotgun (WGS) entry which is preliminary data.</text>
</comment>
<dbReference type="PANTHER" id="PTHR21089">
    <property type="entry name" value="SHIKIMATE DEHYDROGENASE"/>
    <property type="match status" value="1"/>
</dbReference>
<evidence type="ECO:0000256" key="2">
    <source>
        <dbReference type="ARBA" id="ARBA00023002"/>
    </source>
</evidence>
<keyword evidence="3" id="KW-0057">Aromatic amino acid biosynthesis</keyword>
<evidence type="ECO:0000256" key="1">
    <source>
        <dbReference type="ARBA" id="ARBA00004871"/>
    </source>
</evidence>
<dbReference type="EMBL" id="JARFYM010000059">
    <property type="protein sequence ID" value="MDL2403738.1"/>
    <property type="molecule type" value="Genomic_DNA"/>
</dbReference>
<dbReference type="InterPro" id="IPR046346">
    <property type="entry name" value="Aminoacid_DH-like_N_sf"/>
</dbReference>
<dbReference type="CDD" id="cd01065">
    <property type="entry name" value="NAD_bind_Shikimate_DH"/>
    <property type="match status" value="1"/>
</dbReference>
<gene>
    <name evidence="5" type="ORF">PY649_33270</name>
</gene>
<accession>A0ABT7K541</accession>